<dbReference type="EMBL" id="NCSJ02000203">
    <property type="protein sequence ID" value="RFU27514.1"/>
    <property type="molecule type" value="Genomic_DNA"/>
</dbReference>
<dbReference type="AlphaFoldDB" id="A0A3E2H2A2"/>
<evidence type="ECO:0000313" key="5">
    <source>
        <dbReference type="EMBL" id="RFU27514.1"/>
    </source>
</evidence>
<evidence type="ECO:0000259" key="4">
    <source>
        <dbReference type="PROSITE" id="PS50011"/>
    </source>
</evidence>
<dbReference type="PROSITE" id="PS50011">
    <property type="entry name" value="PROTEIN_KINASE_DOM"/>
    <property type="match status" value="1"/>
</dbReference>
<proteinExistence type="predicted"/>
<dbReference type="PANTHER" id="PTHR24055">
    <property type="entry name" value="MITOGEN-ACTIVATED PROTEIN KINASE"/>
    <property type="match status" value="1"/>
</dbReference>
<dbReference type="GO" id="GO:0004674">
    <property type="term" value="F:protein serine/threonine kinase activity"/>
    <property type="evidence" value="ECO:0007669"/>
    <property type="project" value="UniProtKB-KW"/>
</dbReference>
<keyword evidence="1" id="KW-0418">Kinase</keyword>
<keyword evidence="1" id="KW-0808">Transferase</keyword>
<dbReference type="InterPro" id="IPR011009">
    <property type="entry name" value="Kinase-like_dom_sf"/>
</dbReference>
<feature type="non-terminal residue" evidence="5">
    <location>
        <position position="1"/>
    </location>
</feature>
<dbReference type="Proteomes" id="UP000258309">
    <property type="component" value="Unassembled WGS sequence"/>
</dbReference>
<evidence type="ECO:0000256" key="1">
    <source>
        <dbReference type="ARBA" id="ARBA00022527"/>
    </source>
</evidence>
<gene>
    <name evidence="5" type="ORF">B7463_g8835</name>
</gene>
<keyword evidence="1" id="KW-0723">Serine/threonine-protein kinase</keyword>
<dbReference type="OrthoDB" id="4062651at2759"/>
<dbReference type="InterPro" id="IPR008271">
    <property type="entry name" value="Ser/Thr_kinase_AS"/>
</dbReference>
<dbReference type="STRING" id="5539.A0A3E2H2A2"/>
<organism evidence="5 6">
    <name type="scientific">Scytalidium lignicola</name>
    <name type="common">Hyphomycete</name>
    <dbReference type="NCBI Taxonomy" id="5539"/>
    <lineage>
        <taxon>Eukaryota</taxon>
        <taxon>Fungi</taxon>
        <taxon>Dikarya</taxon>
        <taxon>Ascomycota</taxon>
        <taxon>Pezizomycotina</taxon>
        <taxon>Leotiomycetes</taxon>
        <taxon>Leotiomycetes incertae sedis</taxon>
        <taxon>Scytalidium</taxon>
    </lineage>
</organism>
<dbReference type="Pfam" id="PF00069">
    <property type="entry name" value="Pkinase"/>
    <property type="match status" value="1"/>
</dbReference>
<evidence type="ECO:0000256" key="2">
    <source>
        <dbReference type="ARBA" id="ARBA00022741"/>
    </source>
</evidence>
<keyword evidence="3" id="KW-0067">ATP-binding</keyword>
<accession>A0A3E2H2A2</accession>
<dbReference type="InterPro" id="IPR050117">
    <property type="entry name" value="MAPK"/>
</dbReference>
<protein>
    <recommendedName>
        <fullName evidence="4">Protein kinase domain-containing protein</fullName>
    </recommendedName>
</protein>
<evidence type="ECO:0000256" key="3">
    <source>
        <dbReference type="ARBA" id="ARBA00022840"/>
    </source>
</evidence>
<dbReference type="Gene3D" id="1.10.510.10">
    <property type="entry name" value="Transferase(Phosphotransferase) domain 1"/>
    <property type="match status" value="1"/>
</dbReference>
<sequence>MAILNGPLKNAKGIRQLVDQIILERGPDEEIQAGVFEYFDTDLHKYHVTERSHLSRLEIKSIARQLLEALSITHKNHIVHTDLKPGNLVLSRFMKSSTAKLHIKIIDFGLASIGDHDRQHLITNPCWRSPESWLGMPWGPPADIWSFGAIIGSLLMEPGAMLFRPWGGVANIPKEDQDREFIRTLWTITPFPGAFLNKIPGEWRNVISKFTPKLAPTGEPTTLPFICSVFGMPDRDIEFVKDILQVDPDKRLTASQLLQHPWFDS</sequence>
<evidence type="ECO:0000313" key="6">
    <source>
        <dbReference type="Proteomes" id="UP000258309"/>
    </source>
</evidence>
<dbReference type="PROSITE" id="PS00108">
    <property type="entry name" value="PROTEIN_KINASE_ST"/>
    <property type="match status" value="1"/>
</dbReference>
<feature type="domain" description="Protein kinase" evidence="4">
    <location>
        <begin position="1"/>
        <end position="263"/>
    </location>
</feature>
<comment type="caution">
    <text evidence="5">The sequence shown here is derived from an EMBL/GenBank/DDBJ whole genome shotgun (WGS) entry which is preliminary data.</text>
</comment>
<dbReference type="GO" id="GO:0005524">
    <property type="term" value="F:ATP binding"/>
    <property type="evidence" value="ECO:0007669"/>
    <property type="project" value="UniProtKB-KW"/>
</dbReference>
<name>A0A3E2H2A2_SCYLI</name>
<dbReference type="SMART" id="SM00220">
    <property type="entry name" value="S_TKc"/>
    <property type="match status" value="1"/>
</dbReference>
<feature type="non-terminal residue" evidence="5">
    <location>
        <position position="265"/>
    </location>
</feature>
<reference evidence="5 6" key="1">
    <citation type="submission" date="2018-05" db="EMBL/GenBank/DDBJ databases">
        <title>Draft genome sequence of Scytalidium lignicola DSM 105466, a ubiquitous saprotrophic fungus.</title>
        <authorList>
            <person name="Buettner E."/>
            <person name="Gebauer A.M."/>
            <person name="Hofrichter M."/>
            <person name="Liers C."/>
            <person name="Kellner H."/>
        </authorList>
    </citation>
    <scope>NUCLEOTIDE SEQUENCE [LARGE SCALE GENOMIC DNA]</scope>
    <source>
        <strain evidence="5 6">DSM 105466</strain>
    </source>
</reference>
<dbReference type="InterPro" id="IPR000719">
    <property type="entry name" value="Prot_kinase_dom"/>
</dbReference>
<dbReference type="OMA" id="ITHKNHI"/>
<keyword evidence="2" id="KW-0547">Nucleotide-binding</keyword>
<dbReference type="SUPFAM" id="SSF56112">
    <property type="entry name" value="Protein kinase-like (PK-like)"/>
    <property type="match status" value="1"/>
</dbReference>
<keyword evidence="6" id="KW-1185">Reference proteome</keyword>